<organism evidence="2 3">
    <name type="scientific">Aeromicrobium senzhongii</name>
    <dbReference type="NCBI Taxonomy" id="2663859"/>
    <lineage>
        <taxon>Bacteria</taxon>
        <taxon>Bacillati</taxon>
        <taxon>Actinomycetota</taxon>
        <taxon>Actinomycetes</taxon>
        <taxon>Propionibacteriales</taxon>
        <taxon>Nocardioidaceae</taxon>
        <taxon>Aeromicrobium</taxon>
    </lineage>
</organism>
<dbReference type="Proteomes" id="UP000620591">
    <property type="component" value="Unassembled WGS sequence"/>
</dbReference>
<reference evidence="2" key="1">
    <citation type="submission" date="2020-09" db="EMBL/GenBank/DDBJ databases">
        <title>Novel species in genus Aeromicrobium.</title>
        <authorList>
            <person name="Zhang G."/>
        </authorList>
    </citation>
    <scope>NUCLEOTIDE SEQUENCE</scope>
    <source>
        <strain evidence="2">Zg-636</strain>
    </source>
</reference>
<proteinExistence type="predicted"/>
<dbReference type="AlphaFoldDB" id="A0A8I0ER46"/>
<evidence type="ECO:0000259" key="1">
    <source>
        <dbReference type="SMART" id="SM00287"/>
    </source>
</evidence>
<sequence length="301" mass="31595">MTQTSKPGRRRKPVVRDPWYVRARKHTAIATGVASLGVAAVASLGTSSATVADATHVSHTTSESAPAGSGDIVTEALDGAAPVRTSRSSAERAPLPSAVEAEAMIEGSLYAQKTVPVRADASEDSPVLATVAKGKTLQVTGETRGGWTQVVHNDLPRWVATKLVDEEEPKLAPEEGTLSTAPCGIGSGIESGLQADTVRVYRAVCARFPQITSYGGLAGRGEHATGHSLDIMVGGQLGWDIAAFLQANRVELGVSYLIYEQRIWTVQRGGEGWRGMSDRGGATANHYDHVHVTTFGNAGSL</sequence>
<feature type="domain" description="SH3b" evidence="1">
    <location>
        <begin position="105"/>
        <end position="167"/>
    </location>
</feature>
<evidence type="ECO:0000313" key="3">
    <source>
        <dbReference type="Proteomes" id="UP000620591"/>
    </source>
</evidence>
<gene>
    <name evidence="2" type="ORF">IBG24_00820</name>
</gene>
<dbReference type="InterPro" id="IPR003646">
    <property type="entry name" value="SH3-like_bac-type"/>
</dbReference>
<accession>A0A8I0ER46</accession>
<dbReference type="Gene3D" id="2.30.30.40">
    <property type="entry name" value="SH3 Domains"/>
    <property type="match status" value="1"/>
</dbReference>
<comment type="caution">
    <text evidence="2">The sequence shown here is derived from an EMBL/GenBank/DDBJ whole genome shotgun (WGS) entry which is preliminary data.</text>
</comment>
<dbReference type="SMART" id="SM00287">
    <property type="entry name" value="SH3b"/>
    <property type="match status" value="1"/>
</dbReference>
<name>A0A8I0ER46_9ACTN</name>
<protein>
    <submittedName>
        <fullName evidence="2">SH3 domain-containing protein</fullName>
    </submittedName>
</protein>
<dbReference type="EMBL" id="JACTVM010000001">
    <property type="protein sequence ID" value="MBC9224851.1"/>
    <property type="molecule type" value="Genomic_DNA"/>
</dbReference>
<dbReference type="Pfam" id="PF26571">
    <property type="entry name" value="VldE"/>
    <property type="match status" value="1"/>
</dbReference>
<dbReference type="RefSeq" id="WP_187768311.1">
    <property type="nucleotide sequence ID" value="NZ_JACTVM010000001.1"/>
</dbReference>
<evidence type="ECO:0000313" key="2">
    <source>
        <dbReference type="EMBL" id="MBC9224851.1"/>
    </source>
</evidence>
<dbReference type="InterPro" id="IPR058593">
    <property type="entry name" value="ARB_07466-like_C"/>
</dbReference>
<dbReference type="Pfam" id="PF08239">
    <property type="entry name" value="SH3_3"/>
    <property type="match status" value="1"/>
</dbReference>